<evidence type="ECO:0000313" key="2">
    <source>
        <dbReference type="EMBL" id="KHN77121.1"/>
    </source>
</evidence>
<dbReference type="AlphaFoldDB" id="A0A0B2V135"/>
<evidence type="ECO:0000313" key="3">
    <source>
        <dbReference type="Proteomes" id="UP000031036"/>
    </source>
</evidence>
<keyword evidence="3" id="KW-1185">Reference proteome</keyword>
<organism evidence="2 3">
    <name type="scientific">Toxocara canis</name>
    <name type="common">Canine roundworm</name>
    <dbReference type="NCBI Taxonomy" id="6265"/>
    <lineage>
        <taxon>Eukaryota</taxon>
        <taxon>Metazoa</taxon>
        <taxon>Ecdysozoa</taxon>
        <taxon>Nematoda</taxon>
        <taxon>Chromadorea</taxon>
        <taxon>Rhabditida</taxon>
        <taxon>Spirurina</taxon>
        <taxon>Ascaridomorpha</taxon>
        <taxon>Ascaridoidea</taxon>
        <taxon>Toxocaridae</taxon>
        <taxon>Toxocara</taxon>
    </lineage>
</organism>
<sequence>MKNSACVSGRKMRNLTPTSMKMALTCENGALADYAVPASLQREQECRNRFLQAGVSVEMPEQVYKSDNQFGRARKRNRAKQRGRIKEE</sequence>
<feature type="compositionally biased region" description="Basic residues" evidence="1">
    <location>
        <begin position="72"/>
        <end position="88"/>
    </location>
</feature>
<proteinExistence type="predicted"/>
<gene>
    <name evidence="2" type="ORF">Tcan_06133</name>
</gene>
<dbReference type="Proteomes" id="UP000031036">
    <property type="component" value="Unassembled WGS sequence"/>
</dbReference>
<reference evidence="2 3" key="1">
    <citation type="submission" date="2014-11" db="EMBL/GenBank/DDBJ databases">
        <title>Genetic blueprint of the zoonotic pathogen Toxocara canis.</title>
        <authorList>
            <person name="Zhu X.-Q."/>
            <person name="Korhonen P.K."/>
            <person name="Cai H."/>
            <person name="Young N.D."/>
            <person name="Nejsum P."/>
            <person name="von Samson-Himmelstjerna G."/>
            <person name="Boag P.R."/>
            <person name="Tan P."/>
            <person name="Li Q."/>
            <person name="Min J."/>
            <person name="Yang Y."/>
            <person name="Wang X."/>
            <person name="Fang X."/>
            <person name="Hall R.S."/>
            <person name="Hofmann A."/>
            <person name="Sternberg P.W."/>
            <person name="Jex A.R."/>
            <person name="Gasser R.B."/>
        </authorList>
    </citation>
    <scope>NUCLEOTIDE SEQUENCE [LARGE SCALE GENOMIC DNA]</scope>
    <source>
        <strain evidence="2">PN_DK_2014</strain>
    </source>
</reference>
<accession>A0A0B2V135</accession>
<name>A0A0B2V135_TOXCA</name>
<dbReference type="EMBL" id="JPKZ01002384">
    <property type="protein sequence ID" value="KHN77121.1"/>
    <property type="molecule type" value="Genomic_DNA"/>
</dbReference>
<comment type="caution">
    <text evidence="2">The sequence shown here is derived from an EMBL/GenBank/DDBJ whole genome shotgun (WGS) entry which is preliminary data.</text>
</comment>
<evidence type="ECO:0000256" key="1">
    <source>
        <dbReference type="SAM" id="MobiDB-lite"/>
    </source>
</evidence>
<protein>
    <submittedName>
        <fullName evidence="2">Uncharacterized protein</fullName>
    </submittedName>
</protein>
<feature type="region of interest" description="Disordered" evidence="1">
    <location>
        <begin position="66"/>
        <end position="88"/>
    </location>
</feature>